<reference evidence="2 3" key="1">
    <citation type="journal article" date="2019" name="Nat. Ecol. Evol.">
        <title>Megaphylogeny resolves global patterns of mushroom evolution.</title>
        <authorList>
            <person name="Varga T."/>
            <person name="Krizsan K."/>
            <person name="Foldi C."/>
            <person name="Dima B."/>
            <person name="Sanchez-Garcia M."/>
            <person name="Sanchez-Ramirez S."/>
            <person name="Szollosi G.J."/>
            <person name="Szarkandi J.G."/>
            <person name="Papp V."/>
            <person name="Albert L."/>
            <person name="Andreopoulos W."/>
            <person name="Angelini C."/>
            <person name="Antonin V."/>
            <person name="Barry K.W."/>
            <person name="Bougher N.L."/>
            <person name="Buchanan P."/>
            <person name="Buyck B."/>
            <person name="Bense V."/>
            <person name="Catcheside P."/>
            <person name="Chovatia M."/>
            <person name="Cooper J."/>
            <person name="Damon W."/>
            <person name="Desjardin D."/>
            <person name="Finy P."/>
            <person name="Geml J."/>
            <person name="Haridas S."/>
            <person name="Hughes K."/>
            <person name="Justo A."/>
            <person name="Karasinski D."/>
            <person name="Kautmanova I."/>
            <person name="Kiss B."/>
            <person name="Kocsube S."/>
            <person name="Kotiranta H."/>
            <person name="LaButti K.M."/>
            <person name="Lechner B.E."/>
            <person name="Liimatainen K."/>
            <person name="Lipzen A."/>
            <person name="Lukacs Z."/>
            <person name="Mihaltcheva S."/>
            <person name="Morgado L.N."/>
            <person name="Niskanen T."/>
            <person name="Noordeloos M.E."/>
            <person name="Ohm R.A."/>
            <person name="Ortiz-Santana B."/>
            <person name="Ovrebo C."/>
            <person name="Racz N."/>
            <person name="Riley R."/>
            <person name="Savchenko A."/>
            <person name="Shiryaev A."/>
            <person name="Soop K."/>
            <person name="Spirin V."/>
            <person name="Szebenyi C."/>
            <person name="Tomsovsky M."/>
            <person name="Tulloss R.E."/>
            <person name="Uehling J."/>
            <person name="Grigoriev I.V."/>
            <person name="Vagvolgyi C."/>
            <person name="Papp T."/>
            <person name="Martin F.M."/>
            <person name="Miettinen O."/>
            <person name="Hibbett D.S."/>
            <person name="Nagy L.G."/>
        </authorList>
    </citation>
    <scope>NUCLEOTIDE SEQUENCE [LARGE SCALE GENOMIC DNA]</scope>
    <source>
        <strain evidence="2 3">FP101781</strain>
    </source>
</reference>
<evidence type="ECO:0008006" key="4">
    <source>
        <dbReference type="Google" id="ProtNLM"/>
    </source>
</evidence>
<dbReference type="STRING" id="71717.A0A4Y7TR65"/>
<dbReference type="Gene3D" id="3.30.559.10">
    <property type="entry name" value="Chloramphenicol acetyltransferase-like domain"/>
    <property type="match status" value="1"/>
</dbReference>
<dbReference type="InterPro" id="IPR023213">
    <property type="entry name" value="CAT-like_dom_sf"/>
</dbReference>
<feature type="compositionally biased region" description="Polar residues" evidence="1">
    <location>
        <begin position="246"/>
        <end position="260"/>
    </location>
</feature>
<name>A0A4Y7TR65_COPMI</name>
<dbReference type="Proteomes" id="UP000298030">
    <property type="component" value="Unassembled WGS sequence"/>
</dbReference>
<sequence>MPTRNQWKRVPSATPDGFAFERPLGQNEQGFYWDTVFYRTADILRDAEVEVDPSSRERTLLPSTLKWAWTTLKQRYPLLGASVEERSQDDIVFVVDPARLLVASPAEIAMEKVHSIQGVDEIVGRMHNGHSPLSNDLLACIRILERTDEPTRVHILIHSSHIVSDEIAHNTLLREYLQLLSDPNLSLVDAPMIDRLALSSATEDLHPHSNRSLARKRWRRAIGRIIIERRRRGQTGGHTLPRKITSDTTQTPAYSRATSSTFSTEDTKKLMQSCRANGLTFGSVLPILGQIAMGRVLCKQYLQGSMSEDEWEFRKTEPMINAGPLNLRPFLDPRWFKEGGATNASLAIGYYFYQLPFIPLGSAAGLSPGSPLPSCFDMFSKARFIYRCQMMKRNIMEFMQHPLFFEMNESWLPARLHRLRGMALTMRAEGPPSGIDLESVSPQDQATRGYVMNHGGATLGNLDTVIPWEYNAELPTQALQLVRTRSFLHCRPTELYLGASTFRQQMKFHIFWDGNVYRENIVQGWLQELVECAKVYLAEIQW</sequence>
<dbReference type="Gene3D" id="3.30.559.30">
    <property type="entry name" value="Nonribosomal peptide synthetase, condensation domain"/>
    <property type="match status" value="1"/>
</dbReference>
<dbReference type="AlphaFoldDB" id="A0A4Y7TR65"/>
<comment type="caution">
    <text evidence="2">The sequence shown here is derived from an EMBL/GenBank/DDBJ whole genome shotgun (WGS) entry which is preliminary data.</text>
</comment>
<accession>A0A4Y7TR65</accession>
<keyword evidence="3" id="KW-1185">Reference proteome</keyword>
<evidence type="ECO:0000313" key="2">
    <source>
        <dbReference type="EMBL" id="TEB36388.1"/>
    </source>
</evidence>
<organism evidence="2 3">
    <name type="scientific">Coprinellus micaceus</name>
    <name type="common">Glistening ink-cap mushroom</name>
    <name type="synonym">Coprinus micaceus</name>
    <dbReference type="NCBI Taxonomy" id="71717"/>
    <lineage>
        <taxon>Eukaryota</taxon>
        <taxon>Fungi</taxon>
        <taxon>Dikarya</taxon>
        <taxon>Basidiomycota</taxon>
        <taxon>Agaricomycotina</taxon>
        <taxon>Agaricomycetes</taxon>
        <taxon>Agaricomycetidae</taxon>
        <taxon>Agaricales</taxon>
        <taxon>Agaricineae</taxon>
        <taxon>Psathyrellaceae</taxon>
        <taxon>Coprinellus</taxon>
    </lineage>
</organism>
<gene>
    <name evidence="2" type="ORF">FA13DRAFT_1727981</name>
</gene>
<feature type="region of interest" description="Disordered" evidence="1">
    <location>
        <begin position="235"/>
        <end position="260"/>
    </location>
</feature>
<dbReference type="EMBL" id="QPFP01000006">
    <property type="protein sequence ID" value="TEB36388.1"/>
    <property type="molecule type" value="Genomic_DNA"/>
</dbReference>
<proteinExistence type="predicted"/>
<evidence type="ECO:0000256" key="1">
    <source>
        <dbReference type="SAM" id="MobiDB-lite"/>
    </source>
</evidence>
<evidence type="ECO:0000313" key="3">
    <source>
        <dbReference type="Proteomes" id="UP000298030"/>
    </source>
</evidence>
<protein>
    <recommendedName>
        <fullName evidence="4">Condensation domain-containing protein</fullName>
    </recommendedName>
</protein>
<dbReference type="SUPFAM" id="SSF52777">
    <property type="entry name" value="CoA-dependent acyltransferases"/>
    <property type="match status" value="1"/>
</dbReference>
<dbReference type="OrthoDB" id="3264185at2759"/>